<dbReference type="EMBL" id="DXFG01000258">
    <property type="protein sequence ID" value="HIX38495.1"/>
    <property type="molecule type" value="Genomic_DNA"/>
</dbReference>
<feature type="coiled-coil region" evidence="4">
    <location>
        <begin position="62"/>
        <end position="168"/>
    </location>
</feature>
<dbReference type="SUPFAM" id="SSF52540">
    <property type="entry name" value="P-loop containing nucleoside triphosphate hydrolases"/>
    <property type="match status" value="1"/>
</dbReference>
<comment type="caution">
    <text evidence="5">The sequence shown here is derived from an EMBL/GenBank/DDBJ whole genome shotgun (WGS) entry which is preliminary data.</text>
</comment>
<dbReference type="InterPro" id="IPR027417">
    <property type="entry name" value="P-loop_NTPase"/>
</dbReference>
<dbReference type="Proteomes" id="UP000824230">
    <property type="component" value="Unassembled WGS sequence"/>
</dbReference>
<dbReference type="PANTHER" id="PTHR32114:SF2">
    <property type="entry name" value="ABC TRANSPORTER ABCH.3"/>
    <property type="match status" value="1"/>
</dbReference>
<dbReference type="Pfam" id="PF13558">
    <property type="entry name" value="SbcC_Walker_B"/>
    <property type="match status" value="1"/>
</dbReference>
<reference evidence="5" key="1">
    <citation type="journal article" date="2021" name="PeerJ">
        <title>Extensive microbial diversity within the chicken gut microbiome revealed by metagenomics and culture.</title>
        <authorList>
            <person name="Gilroy R."/>
            <person name="Ravi A."/>
            <person name="Getino M."/>
            <person name="Pursley I."/>
            <person name="Horton D.L."/>
            <person name="Alikhan N.F."/>
            <person name="Baker D."/>
            <person name="Gharbi K."/>
            <person name="Hall N."/>
            <person name="Watson M."/>
            <person name="Adriaenssens E.M."/>
            <person name="Foster-Nyarko E."/>
            <person name="Jarju S."/>
            <person name="Secka A."/>
            <person name="Antonio M."/>
            <person name="Oren A."/>
            <person name="Chaudhuri R.R."/>
            <person name="La Ragione R."/>
            <person name="Hildebrand F."/>
            <person name="Pallen M.J."/>
        </authorList>
    </citation>
    <scope>NUCLEOTIDE SEQUENCE</scope>
    <source>
        <strain evidence="5">ChiHjej12B11-1927</strain>
    </source>
</reference>
<evidence type="ECO:0000256" key="1">
    <source>
        <dbReference type="ARBA" id="ARBA00006930"/>
    </source>
</evidence>
<comment type="similarity">
    <text evidence="1">Belongs to the SMC family. SbcC subfamily.</text>
</comment>
<proteinExistence type="inferred from homology"/>
<feature type="non-terminal residue" evidence="5">
    <location>
        <position position="1"/>
    </location>
</feature>
<keyword evidence="4" id="KW-0175">Coiled coil</keyword>
<evidence type="ECO:0000313" key="6">
    <source>
        <dbReference type="Proteomes" id="UP000824230"/>
    </source>
</evidence>
<comment type="subunit">
    <text evidence="2">Heterodimer of SbcC and SbcD.</text>
</comment>
<dbReference type="AlphaFoldDB" id="A0A9D2AP14"/>
<accession>A0A9D2AP14</accession>
<dbReference type="PANTHER" id="PTHR32114">
    <property type="entry name" value="ABC TRANSPORTER ABCH.3"/>
    <property type="match status" value="1"/>
</dbReference>
<evidence type="ECO:0000256" key="3">
    <source>
        <dbReference type="ARBA" id="ARBA00013368"/>
    </source>
</evidence>
<organism evidence="5 6">
    <name type="scientific">Candidatus Blautia pullistercoris</name>
    <dbReference type="NCBI Taxonomy" id="2838499"/>
    <lineage>
        <taxon>Bacteria</taxon>
        <taxon>Bacillati</taxon>
        <taxon>Bacillota</taxon>
        <taxon>Clostridia</taxon>
        <taxon>Lachnospirales</taxon>
        <taxon>Lachnospiraceae</taxon>
        <taxon>Blautia</taxon>
    </lineage>
</organism>
<evidence type="ECO:0000256" key="4">
    <source>
        <dbReference type="SAM" id="Coils"/>
    </source>
</evidence>
<reference evidence="5" key="2">
    <citation type="submission" date="2021-04" db="EMBL/GenBank/DDBJ databases">
        <authorList>
            <person name="Gilroy R."/>
        </authorList>
    </citation>
    <scope>NUCLEOTIDE SEQUENCE</scope>
    <source>
        <strain evidence="5">ChiHjej12B11-1927</strain>
    </source>
</reference>
<sequence>LETYIKEQEEQWQLFQEREKRIGQELASGQALATEGEKEVRKREAALKESMAEEEVESISWIQAQRMEKEELEALREKLEAFQNKVLSVKSRMDSVKARSKGEKISEEQMEEREKTVQDLENHQGETNRILGGLRKEREQTEKAWKEKEVLEEKMGQIRHKLDLLQELEGLFRGKKFVEYVARYYMEYVSREADEKLKEMTGNSLGLETDQSGMFIIRDYKNGGATRPASTLSGGETFMASLALALALSSQIQMKGAAPMELFFLDEGFGTLDEKYLEIVMEALEKIRDRKRSVGVISHVEEIKARIPVRLIVEPSRAGEGGSKIHIERE</sequence>
<evidence type="ECO:0000313" key="5">
    <source>
        <dbReference type="EMBL" id="HIX38495.1"/>
    </source>
</evidence>
<dbReference type="Gene3D" id="3.40.50.300">
    <property type="entry name" value="P-loop containing nucleotide triphosphate hydrolases"/>
    <property type="match status" value="1"/>
</dbReference>
<gene>
    <name evidence="5" type="ORF">H9738_11610</name>
</gene>
<evidence type="ECO:0000256" key="2">
    <source>
        <dbReference type="ARBA" id="ARBA00011322"/>
    </source>
</evidence>
<name>A0A9D2AP14_9FIRM</name>
<protein>
    <recommendedName>
        <fullName evidence="3">Nuclease SbcCD subunit C</fullName>
    </recommendedName>
</protein>